<reference evidence="8" key="1">
    <citation type="submission" date="2015-07" db="EMBL/GenBank/DDBJ databases">
        <authorList>
            <consortium name="Consortium for Microbial Forensics and Genomics (microFORGE)"/>
            <person name="Knight B.M."/>
            <person name="Roberts D.P."/>
            <person name="Lin D."/>
            <person name="Hari K."/>
            <person name="Fletcher J."/>
            <person name="Melcher U."/>
            <person name="Blagden T."/>
            <person name="Winegar R.A."/>
        </authorList>
    </citation>
    <scope>NUCLEOTIDE SEQUENCE [LARGE SCALE GENOMIC DNA]</scope>
    <source>
        <strain evidence="8">NRRL B-1447</strain>
    </source>
</reference>
<dbReference type="GO" id="GO:0006508">
    <property type="term" value="P:proteolysis"/>
    <property type="evidence" value="ECO:0007669"/>
    <property type="project" value="UniProtKB-KW"/>
</dbReference>
<dbReference type="InterPro" id="IPR023302">
    <property type="entry name" value="Pept_S9A_N"/>
</dbReference>
<evidence type="ECO:0000313" key="7">
    <source>
        <dbReference type="EMBL" id="KOG47122.1"/>
    </source>
</evidence>
<dbReference type="Pfam" id="PF02897">
    <property type="entry name" value="Peptidase_S9_N"/>
    <property type="match status" value="1"/>
</dbReference>
<protein>
    <submittedName>
        <fullName evidence="7">Prolyl oligopeptidase</fullName>
    </submittedName>
</protein>
<evidence type="ECO:0000259" key="5">
    <source>
        <dbReference type="Pfam" id="PF00326"/>
    </source>
</evidence>
<dbReference type="GO" id="GO:0005829">
    <property type="term" value="C:cytosol"/>
    <property type="evidence" value="ECO:0007669"/>
    <property type="project" value="TreeGrafter"/>
</dbReference>
<keyword evidence="3" id="KW-0720">Serine protease</keyword>
<organism evidence="7 8">
    <name type="scientific">Streptomyces virginiae</name>
    <name type="common">Streptomyces cinnamonensis</name>
    <dbReference type="NCBI Taxonomy" id="1961"/>
    <lineage>
        <taxon>Bacteria</taxon>
        <taxon>Bacillati</taxon>
        <taxon>Actinomycetota</taxon>
        <taxon>Actinomycetes</taxon>
        <taxon>Kitasatosporales</taxon>
        <taxon>Streptomycetaceae</taxon>
        <taxon>Streptomyces</taxon>
    </lineage>
</organism>
<proteinExistence type="predicted"/>
<dbReference type="InterPro" id="IPR029058">
    <property type="entry name" value="AB_hydrolase_fold"/>
</dbReference>
<evidence type="ECO:0000313" key="8">
    <source>
        <dbReference type="Proteomes" id="UP000037084"/>
    </source>
</evidence>
<sequence length="693" mass="76228">MSDEDPYLWLEDVSGDEALAWVRERNAETVDALTGSPGFKVLEQEVREVLDDDGRIPYVVRRGRHLYNFRQDADHVRGVWRRTTLEEYRTDRPAWEVLLDLDALAEAEDEKWAWAGSRVLAPEHRHALVLLSRDGADACVVREFDLETLEFVEDGFTVAEAKTRIGWIDRDRVWIGTDFGAGSMSSSGYPLQVRRWHRGTPLADAEAVYEGRPTDLSASGWHDDTPGFERDFVHRQIDFWNQELFLLQEDAAAPPLKIEVPDDAGASVHRRWLIVTPKSPWLGHPAGSLLAFDFDAFRAGEREAEVLFTPDERTALAGYSWTRNHLILSTRADVSSRLELLTPGEGPGPGGWQRAPLPGVPPLSTASVTGTDPDVSDEYFHQVSGFLQPATLYRGTAGGTGEGEGDGDGDGDSGTASEILKQSPALFDTDGLAVRQYFATSADGTRVPYFVVGPEDRPGPGPTLLYGYGGFEVSMVPQYSAVTGRAWLARGGTYVVAGIRGGHEYGPGWHKAALGANRVRAYEDFAAVARDLTARDITTPAQLGIEGGSNGGLLMGAMLTRDPELFGAVVAHVPLLDMLRFHKLLAGASWIAEYGDPDSPADRPHLERISPYHQVRADGPAYPPLLLLTSTRDDRVHPGHARKMAARLREHGHPVLFHEHLGGGHAGATDHRQTAFNEALVHTFLWERLTPQK</sequence>
<dbReference type="AlphaFoldDB" id="A0A0L8M9L9"/>
<dbReference type="InterPro" id="IPR002470">
    <property type="entry name" value="Peptidase_S9A"/>
</dbReference>
<evidence type="ECO:0000256" key="3">
    <source>
        <dbReference type="ARBA" id="ARBA00022825"/>
    </source>
</evidence>
<dbReference type="PANTHER" id="PTHR42881">
    <property type="entry name" value="PROLYL ENDOPEPTIDASE"/>
    <property type="match status" value="1"/>
</dbReference>
<dbReference type="Gene3D" id="3.40.50.1820">
    <property type="entry name" value="alpha/beta hydrolase"/>
    <property type="match status" value="1"/>
</dbReference>
<dbReference type="GO" id="GO:0004252">
    <property type="term" value="F:serine-type endopeptidase activity"/>
    <property type="evidence" value="ECO:0007669"/>
    <property type="project" value="InterPro"/>
</dbReference>
<dbReference type="RefSeq" id="WP_053174024.1">
    <property type="nucleotide sequence ID" value="NZ_LGUV01000342.1"/>
</dbReference>
<dbReference type="Pfam" id="PF00326">
    <property type="entry name" value="Peptidase_S9"/>
    <property type="match status" value="1"/>
</dbReference>
<feature type="region of interest" description="Disordered" evidence="4">
    <location>
        <begin position="393"/>
        <end position="417"/>
    </location>
</feature>
<accession>A0A0L8M9L9</accession>
<name>A0A0L8M9L9_STRVG</name>
<dbReference type="PANTHER" id="PTHR42881:SF13">
    <property type="entry name" value="PROLYL ENDOPEPTIDASE"/>
    <property type="match status" value="1"/>
</dbReference>
<feature type="domain" description="Peptidase S9 prolyl oligopeptidase catalytic" evidence="5">
    <location>
        <begin position="486"/>
        <end position="687"/>
    </location>
</feature>
<dbReference type="Gene3D" id="2.130.10.120">
    <property type="entry name" value="Prolyl oligopeptidase, N-terminal domain"/>
    <property type="match status" value="1"/>
</dbReference>
<evidence type="ECO:0000256" key="1">
    <source>
        <dbReference type="ARBA" id="ARBA00022670"/>
    </source>
</evidence>
<dbReference type="InterPro" id="IPR051167">
    <property type="entry name" value="Prolyl_oligopep/macrocyclase"/>
</dbReference>
<comment type="caution">
    <text evidence="7">The sequence shown here is derived from an EMBL/GenBank/DDBJ whole genome shotgun (WGS) entry which is preliminary data.</text>
</comment>
<dbReference type="SUPFAM" id="SSF53474">
    <property type="entry name" value="alpha/beta-Hydrolases"/>
    <property type="match status" value="1"/>
</dbReference>
<evidence type="ECO:0000256" key="2">
    <source>
        <dbReference type="ARBA" id="ARBA00022801"/>
    </source>
</evidence>
<evidence type="ECO:0000259" key="6">
    <source>
        <dbReference type="Pfam" id="PF02897"/>
    </source>
</evidence>
<feature type="domain" description="Peptidase S9A N-terminal" evidence="6">
    <location>
        <begin position="4"/>
        <end position="394"/>
    </location>
</feature>
<gene>
    <name evidence="7" type="ORF">ADK75_24700</name>
</gene>
<dbReference type="GO" id="GO:0070012">
    <property type="term" value="F:oligopeptidase activity"/>
    <property type="evidence" value="ECO:0007669"/>
    <property type="project" value="TreeGrafter"/>
</dbReference>
<dbReference type="PATRIC" id="fig|1961.12.peg.5540"/>
<evidence type="ECO:0000256" key="4">
    <source>
        <dbReference type="SAM" id="MobiDB-lite"/>
    </source>
</evidence>
<keyword evidence="1" id="KW-0645">Protease</keyword>
<dbReference type="OrthoDB" id="9801421at2"/>
<keyword evidence="2" id="KW-0378">Hydrolase</keyword>
<dbReference type="SUPFAM" id="SSF50993">
    <property type="entry name" value="Peptidase/esterase 'gauge' domain"/>
    <property type="match status" value="1"/>
</dbReference>
<dbReference type="PRINTS" id="PR00862">
    <property type="entry name" value="PROLIGOPTASE"/>
</dbReference>
<dbReference type="InterPro" id="IPR001375">
    <property type="entry name" value="Peptidase_S9_cat"/>
</dbReference>
<dbReference type="Proteomes" id="UP000037084">
    <property type="component" value="Unassembled WGS sequence"/>
</dbReference>
<dbReference type="EMBL" id="LGUV01000342">
    <property type="protein sequence ID" value="KOG47122.1"/>
    <property type="molecule type" value="Genomic_DNA"/>
</dbReference>